<feature type="domain" description="BIG2" evidence="2">
    <location>
        <begin position="35"/>
        <end position="111"/>
    </location>
</feature>
<evidence type="ECO:0000313" key="3">
    <source>
        <dbReference type="EMBL" id="MBD1421801.1"/>
    </source>
</evidence>
<dbReference type="Pfam" id="PF16227">
    <property type="entry name" value="DUF4886"/>
    <property type="match status" value="1"/>
</dbReference>
<organism evidence="3 4">
    <name type="scientific">Sphingobacterium chuzhouense</name>
    <dbReference type="NCBI Taxonomy" id="1742264"/>
    <lineage>
        <taxon>Bacteria</taxon>
        <taxon>Pseudomonadati</taxon>
        <taxon>Bacteroidota</taxon>
        <taxon>Sphingobacteriia</taxon>
        <taxon>Sphingobacteriales</taxon>
        <taxon>Sphingobacteriaceae</taxon>
        <taxon>Sphingobacterium</taxon>
    </lineage>
</organism>
<dbReference type="RefSeq" id="WP_190313517.1">
    <property type="nucleotide sequence ID" value="NZ_JBHULO010000004.1"/>
</dbReference>
<dbReference type="EMBL" id="JACNYL010000002">
    <property type="protein sequence ID" value="MBD1421801.1"/>
    <property type="molecule type" value="Genomic_DNA"/>
</dbReference>
<dbReference type="InterPro" id="IPR003343">
    <property type="entry name" value="Big_2"/>
</dbReference>
<sequence>MKKILRYWIYILVLASVSFACSSKDSLPQPKEFLVDFDQKEISLKEGKRETLTVKFNEEASKLDYDWSSSNLDVLSIENTDKNQAVIRGLSIGSAIVKLESTNKEVAAQCEVVVTERGVIKILAIGNSFTQDAVETNLYELAKAAGIDLTIGSITKGGSALATHWQNISQDKADYSYLKIVGETRTRNPEPQRISSVLQEEDWDYISIQQVSDNSGLYDTYSNLPDIMQYLRENATNPDVEFILHQTWAYQANSTHAGFPKYDKDQLKMYNAIVETTKRVATEQNIGIIVPSGTAIQNGRTSYLGDNFTRDGYHLDLSYGRYTAACAWFEKLFGLDVRNNSYTPNGLSESRSNVARAAAHLAVQKPYEITELVEFKDNPDIKELTKAVYIDFGNTGEAASPAPWNNITSRTVNSSVELQDEDGTALGIELTIKQGFGGINGNGTTDPQVPGFDMPVSASRDSFFGNGNPFSGQTSPLAEIEINGLNPDKQYDFLFFGSRDASDNRETAYTVTGVNEETVYLNASSNKTIAVGVENIKALADGTIRIKMTYGPNNTSASKFYYINAMKLSPAK</sequence>
<dbReference type="Proteomes" id="UP000651112">
    <property type="component" value="Unassembled WGS sequence"/>
</dbReference>
<dbReference type="Gene3D" id="2.60.40.1080">
    <property type="match status" value="1"/>
</dbReference>
<feature type="chain" id="PRO_5046423753" evidence="1">
    <location>
        <begin position="21"/>
        <end position="572"/>
    </location>
</feature>
<keyword evidence="4" id="KW-1185">Reference proteome</keyword>
<dbReference type="Gene3D" id="3.40.50.1110">
    <property type="entry name" value="SGNH hydrolase"/>
    <property type="match status" value="1"/>
</dbReference>
<gene>
    <name evidence="3" type="ORF">H8B21_09505</name>
</gene>
<protein>
    <submittedName>
        <fullName evidence="3">DUF4886 domain-containing protein</fullName>
    </submittedName>
</protein>
<dbReference type="InterPro" id="IPR036514">
    <property type="entry name" value="SGNH_hydro_sf"/>
</dbReference>
<evidence type="ECO:0000259" key="2">
    <source>
        <dbReference type="SMART" id="SM00635"/>
    </source>
</evidence>
<keyword evidence="1" id="KW-0732">Signal</keyword>
<proteinExistence type="predicted"/>
<dbReference type="PROSITE" id="PS51257">
    <property type="entry name" value="PROKAR_LIPOPROTEIN"/>
    <property type="match status" value="1"/>
</dbReference>
<accession>A0ABR7XRK3</accession>
<feature type="signal peptide" evidence="1">
    <location>
        <begin position="1"/>
        <end position="20"/>
    </location>
</feature>
<dbReference type="InterPro" id="IPR032616">
    <property type="entry name" value="DUF4886"/>
</dbReference>
<evidence type="ECO:0000313" key="4">
    <source>
        <dbReference type="Proteomes" id="UP000651112"/>
    </source>
</evidence>
<comment type="caution">
    <text evidence="3">The sequence shown here is derived from an EMBL/GenBank/DDBJ whole genome shotgun (WGS) entry which is preliminary data.</text>
</comment>
<reference evidence="3 4" key="1">
    <citation type="submission" date="2020-08" db="EMBL/GenBank/DDBJ databases">
        <title>Sphingobacterium sp. DN00404 isolated from aquaculture water.</title>
        <authorList>
            <person name="Zhang M."/>
        </authorList>
    </citation>
    <scope>NUCLEOTIDE SEQUENCE [LARGE SCALE GENOMIC DNA]</scope>
    <source>
        <strain evidence="3 4">KCTC 42746</strain>
    </source>
</reference>
<dbReference type="SMART" id="SM00635">
    <property type="entry name" value="BID_2"/>
    <property type="match status" value="1"/>
</dbReference>
<evidence type="ECO:0000256" key="1">
    <source>
        <dbReference type="SAM" id="SignalP"/>
    </source>
</evidence>
<name>A0ABR7XRK3_9SPHI</name>